<reference evidence="1" key="1">
    <citation type="submission" date="2023-04" db="EMBL/GenBank/DDBJ databases">
        <title>A chromosome-level genome assembly of the parasitoid wasp Eretmocerus hayati.</title>
        <authorList>
            <person name="Zhong Y."/>
            <person name="Liu S."/>
            <person name="Liu Y."/>
        </authorList>
    </citation>
    <scope>NUCLEOTIDE SEQUENCE</scope>
    <source>
        <strain evidence="1">ZJU_SS_LIU_2023</strain>
    </source>
</reference>
<accession>A0ACC2NSK5</accession>
<protein>
    <submittedName>
        <fullName evidence="1">Uncharacterized protein</fullName>
    </submittedName>
</protein>
<organism evidence="1 2">
    <name type="scientific">Eretmocerus hayati</name>
    <dbReference type="NCBI Taxonomy" id="131215"/>
    <lineage>
        <taxon>Eukaryota</taxon>
        <taxon>Metazoa</taxon>
        <taxon>Ecdysozoa</taxon>
        <taxon>Arthropoda</taxon>
        <taxon>Hexapoda</taxon>
        <taxon>Insecta</taxon>
        <taxon>Pterygota</taxon>
        <taxon>Neoptera</taxon>
        <taxon>Endopterygota</taxon>
        <taxon>Hymenoptera</taxon>
        <taxon>Apocrita</taxon>
        <taxon>Proctotrupomorpha</taxon>
        <taxon>Chalcidoidea</taxon>
        <taxon>Aphelinidae</taxon>
        <taxon>Aphelininae</taxon>
        <taxon>Eretmocerus</taxon>
    </lineage>
</organism>
<sequence>SQKNNGPESPESLFPVDTDKCLADHGLDSETMTKKYGGIETKYDMKDAETRCYATCKGVEDLRVSVSEILNDNLNGSNGNQQYDEEQVELANAVKYCSTI</sequence>
<keyword evidence="2" id="KW-1185">Reference proteome</keyword>
<proteinExistence type="predicted"/>
<dbReference type="Proteomes" id="UP001239111">
    <property type="component" value="Chromosome 3"/>
</dbReference>
<feature type="non-terminal residue" evidence="1">
    <location>
        <position position="100"/>
    </location>
</feature>
<evidence type="ECO:0000313" key="1">
    <source>
        <dbReference type="EMBL" id="KAJ8673843.1"/>
    </source>
</evidence>
<dbReference type="EMBL" id="CM056743">
    <property type="protein sequence ID" value="KAJ8673843.1"/>
    <property type="molecule type" value="Genomic_DNA"/>
</dbReference>
<evidence type="ECO:0000313" key="2">
    <source>
        <dbReference type="Proteomes" id="UP001239111"/>
    </source>
</evidence>
<comment type="caution">
    <text evidence="1">The sequence shown here is derived from an EMBL/GenBank/DDBJ whole genome shotgun (WGS) entry which is preliminary data.</text>
</comment>
<gene>
    <name evidence="1" type="ORF">QAD02_005105</name>
</gene>
<feature type="non-terminal residue" evidence="1">
    <location>
        <position position="1"/>
    </location>
</feature>
<name>A0ACC2NSK5_9HYME</name>